<accession>B9BYG2</accession>
<dbReference type="InterPro" id="IPR057326">
    <property type="entry name" value="KR_dom"/>
</dbReference>
<evidence type="ECO:0000313" key="4">
    <source>
        <dbReference type="EMBL" id="EEE04256.1"/>
    </source>
</evidence>
<dbReference type="InterPro" id="IPR036291">
    <property type="entry name" value="NAD(P)-bd_dom_sf"/>
</dbReference>
<sequence length="279" mass="29837">MAQLNAPTRMYRFSHSRGDSAMTTALEGQVAIVTGGARGIGRGIALTLAGAGADILLADLLDDALDSTAREVRALGRRAAVAKVDVTQSAQVDAMVAQALAELGRLDILVNCAGVISIHPVDQLSERDWDFVMDVNAKGTFLGCRAALPHLKTQRSGRIVNVASIAGKEGFPNLAHYSASKFAVVGFTNALAKEVARDGITVNAICPGIVRTYMWDRLSDEWKADGESVEESWQRHQLTLIPQGRAQTPEDMGRLALFFATMDNVTGQAVNVDGGFTFH</sequence>
<dbReference type="InterPro" id="IPR002347">
    <property type="entry name" value="SDR_fam"/>
</dbReference>
<feature type="domain" description="Ketoreductase" evidence="3">
    <location>
        <begin position="29"/>
        <end position="208"/>
    </location>
</feature>
<dbReference type="PROSITE" id="PS00061">
    <property type="entry name" value="ADH_SHORT"/>
    <property type="match status" value="1"/>
</dbReference>
<dbReference type="GO" id="GO:0030497">
    <property type="term" value="P:fatty acid elongation"/>
    <property type="evidence" value="ECO:0007669"/>
    <property type="project" value="TreeGrafter"/>
</dbReference>
<evidence type="ECO:0000256" key="1">
    <source>
        <dbReference type="ARBA" id="ARBA00006484"/>
    </source>
</evidence>
<name>B9BYG2_9BURK</name>
<dbReference type="PANTHER" id="PTHR42760">
    <property type="entry name" value="SHORT-CHAIN DEHYDROGENASES/REDUCTASES FAMILY MEMBER"/>
    <property type="match status" value="1"/>
</dbReference>
<gene>
    <name evidence="4" type="ORF">BURMUCGD2_1826</name>
</gene>
<dbReference type="EMBL" id="ACFC01000017">
    <property type="protein sequence ID" value="EEE04256.1"/>
    <property type="molecule type" value="Genomic_DNA"/>
</dbReference>
<dbReference type="FunFam" id="3.40.50.720:FF:000084">
    <property type="entry name" value="Short-chain dehydrogenase reductase"/>
    <property type="match status" value="1"/>
</dbReference>
<dbReference type="Proteomes" id="UP000004535">
    <property type="component" value="Unassembled WGS sequence"/>
</dbReference>
<dbReference type="SMART" id="SM00822">
    <property type="entry name" value="PKS_KR"/>
    <property type="match status" value="1"/>
</dbReference>
<evidence type="ECO:0000313" key="5">
    <source>
        <dbReference type="Proteomes" id="UP000004535"/>
    </source>
</evidence>
<dbReference type="GO" id="GO:0016616">
    <property type="term" value="F:oxidoreductase activity, acting on the CH-OH group of donors, NAD or NADP as acceptor"/>
    <property type="evidence" value="ECO:0007669"/>
    <property type="project" value="TreeGrafter"/>
</dbReference>
<dbReference type="PANTHER" id="PTHR42760:SF96">
    <property type="entry name" value="3-OXOACYL-[ACYL-CARRIER-PROTEIN] REDUCTASE FABG"/>
    <property type="match status" value="1"/>
</dbReference>
<proteinExistence type="inferred from homology"/>
<evidence type="ECO:0000256" key="2">
    <source>
        <dbReference type="RuleBase" id="RU000363"/>
    </source>
</evidence>
<protein>
    <submittedName>
        <fullName evidence="4">Short-chain dehydrogenase/reductase SDR</fullName>
    </submittedName>
</protein>
<evidence type="ECO:0000259" key="3">
    <source>
        <dbReference type="SMART" id="SM00822"/>
    </source>
</evidence>
<organism evidence="4 5">
    <name type="scientific">Burkholderia multivorans CGD2</name>
    <dbReference type="NCBI Taxonomy" id="513052"/>
    <lineage>
        <taxon>Bacteria</taxon>
        <taxon>Pseudomonadati</taxon>
        <taxon>Pseudomonadota</taxon>
        <taxon>Betaproteobacteria</taxon>
        <taxon>Burkholderiales</taxon>
        <taxon>Burkholderiaceae</taxon>
        <taxon>Burkholderia</taxon>
        <taxon>Burkholderia cepacia complex</taxon>
    </lineage>
</organism>
<dbReference type="PRINTS" id="PR00080">
    <property type="entry name" value="SDRFAMILY"/>
</dbReference>
<comment type="similarity">
    <text evidence="1 2">Belongs to the short-chain dehydrogenases/reductases (SDR) family.</text>
</comment>
<dbReference type="Gene3D" id="3.40.50.720">
    <property type="entry name" value="NAD(P)-binding Rossmann-like Domain"/>
    <property type="match status" value="1"/>
</dbReference>
<dbReference type="SUPFAM" id="SSF51735">
    <property type="entry name" value="NAD(P)-binding Rossmann-fold domains"/>
    <property type="match status" value="1"/>
</dbReference>
<reference evidence="4 5" key="1">
    <citation type="journal article" date="2012" name="J. Bacteriol.">
        <title>Draft Genome Sequence Determination for Cystic Fibrosis and Chronic Granulomatous Disease Burkholderia multivorans Isolates.</title>
        <authorList>
            <person name="Varga J.J."/>
            <person name="Losada L."/>
            <person name="Zelazny A.M."/>
            <person name="Brinkac L."/>
            <person name="Harkins D."/>
            <person name="Radune D."/>
            <person name="Hostetler J."/>
            <person name="Sampaio E.P."/>
            <person name="Ronning C.M."/>
            <person name="Nierman W.C."/>
            <person name="Greenberg D.E."/>
            <person name="Holland S.M."/>
            <person name="Goldberg J.B."/>
        </authorList>
    </citation>
    <scope>NUCLEOTIDE SEQUENCE [LARGE SCALE GENOMIC DNA]</scope>
    <source>
        <strain evidence="4 5">CGD2</strain>
    </source>
</reference>
<dbReference type="AlphaFoldDB" id="B9BYG2"/>
<dbReference type="Pfam" id="PF00106">
    <property type="entry name" value="adh_short"/>
    <property type="match status" value="1"/>
</dbReference>
<dbReference type="PRINTS" id="PR00081">
    <property type="entry name" value="GDHRDH"/>
</dbReference>
<dbReference type="InterPro" id="IPR020904">
    <property type="entry name" value="Sc_DH/Rdtase_CS"/>
</dbReference>
<comment type="caution">
    <text evidence="4">The sequence shown here is derived from an EMBL/GenBank/DDBJ whole genome shotgun (WGS) entry which is preliminary data.</text>
</comment>